<dbReference type="Proteomes" id="UP000055045">
    <property type="component" value="Unassembled WGS sequence"/>
</dbReference>
<keyword evidence="1" id="KW-0547">Nucleotide-binding</keyword>
<proteinExistence type="predicted"/>
<dbReference type="Pfam" id="PF00071">
    <property type="entry name" value="Ras"/>
    <property type="match status" value="1"/>
</dbReference>
<dbReference type="PROSITE" id="PS51421">
    <property type="entry name" value="RAS"/>
    <property type="match status" value="1"/>
</dbReference>
<dbReference type="InterPro" id="IPR005225">
    <property type="entry name" value="Small_GTP-bd"/>
</dbReference>
<evidence type="ECO:0000256" key="1">
    <source>
        <dbReference type="ARBA" id="ARBA00022741"/>
    </source>
</evidence>
<dbReference type="PANTHER" id="PTHR24070">
    <property type="entry name" value="RAS, DI-RAS, AND RHEB FAMILY MEMBERS OF SMALL GTPASE SUPERFAMILY"/>
    <property type="match status" value="1"/>
</dbReference>
<evidence type="ECO:0000313" key="4">
    <source>
        <dbReference type="EMBL" id="KUM64759.1"/>
    </source>
</evidence>
<accession>A0A101MQC5</accession>
<dbReference type="PROSITE" id="PS51419">
    <property type="entry name" value="RAB"/>
    <property type="match status" value="1"/>
</dbReference>
<dbReference type="GO" id="GO:0016020">
    <property type="term" value="C:membrane"/>
    <property type="evidence" value="ECO:0007669"/>
    <property type="project" value="InterPro"/>
</dbReference>
<dbReference type="InterPro" id="IPR020849">
    <property type="entry name" value="Small_GTPase_Ras-type"/>
</dbReference>
<keyword evidence="2" id="KW-0342">GTP-binding</keyword>
<comment type="caution">
    <text evidence="4">The sequence shown here is derived from an EMBL/GenBank/DDBJ whole genome shotgun (WGS) entry which is preliminary data.</text>
</comment>
<dbReference type="GO" id="GO:0007165">
    <property type="term" value="P:signal transduction"/>
    <property type="evidence" value="ECO:0007669"/>
    <property type="project" value="InterPro"/>
</dbReference>
<reference evidence="4 5" key="1">
    <citation type="submission" date="2015-10" db="EMBL/GenBank/DDBJ databases">
        <title>Genome sequencing of Penicillium freii.</title>
        <authorList>
            <person name="Nguyen H.D."/>
            <person name="Visagie C.M."/>
            <person name="Seifert K.A."/>
        </authorList>
    </citation>
    <scope>NUCLEOTIDE SEQUENCE [LARGE SCALE GENOMIC DNA]</scope>
    <source>
        <strain evidence="4 5">DAOM 242723</strain>
    </source>
</reference>
<organism evidence="4 5">
    <name type="scientific">Penicillium freii</name>
    <dbReference type="NCBI Taxonomy" id="48697"/>
    <lineage>
        <taxon>Eukaryota</taxon>
        <taxon>Fungi</taxon>
        <taxon>Dikarya</taxon>
        <taxon>Ascomycota</taxon>
        <taxon>Pezizomycotina</taxon>
        <taxon>Eurotiomycetes</taxon>
        <taxon>Eurotiomycetidae</taxon>
        <taxon>Eurotiales</taxon>
        <taxon>Aspergillaceae</taxon>
        <taxon>Penicillium</taxon>
    </lineage>
</organism>
<dbReference type="GO" id="GO:0003924">
    <property type="term" value="F:GTPase activity"/>
    <property type="evidence" value="ECO:0007669"/>
    <property type="project" value="InterPro"/>
</dbReference>
<dbReference type="AlphaFoldDB" id="A0A101MQC5"/>
<protein>
    <submittedName>
        <fullName evidence="4">Uncharacterized protein</fullName>
    </submittedName>
</protein>
<dbReference type="Gene3D" id="3.40.50.300">
    <property type="entry name" value="P-loop containing nucleotide triphosphate hydrolases"/>
    <property type="match status" value="1"/>
</dbReference>
<dbReference type="NCBIfam" id="TIGR00231">
    <property type="entry name" value="small_GTP"/>
    <property type="match status" value="1"/>
</dbReference>
<dbReference type="InterPro" id="IPR027417">
    <property type="entry name" value="P-loop_NTPase"/>
</dbReference>
<dbReference type="PROSITE" id="PS51420">
    <property type="entry name" value="RHO"/>
    <property type="match status" value="1"/>
</dbReference>
<gene>
    <name evidence="4" type="ORF">ACN42_g2325</name>
</gene>
<dbReference type="PRINTS" id="PR00449">
    <property type="entry name" value="RASTRNSFRMNG"/>
</dbReference>
<sequence>MSDSLALVLIGDEGVGKTALAVRLCLEKFAEGFEPTLDDSYRTRMVVDDNPCVLEVIDTAGRGEHATLREDYIRNGEAFIIAYSITSRESFSHVRAYYDNINEVKKDLAENTPHLSPPERPCRAPIILVGMKNDLEVQREISFKEGRMLGDSLDCWFYETSAKTGSNVEKTFNDVIRCFRQQNLPSPPTRPASKQSRKSHNGRKIFDPRRCITL</sequence>
<name>A0A101MQC5_PENFR</name>
<evidence type="ECO:0000256" key="3">
    <source>
        <dbReference type="SAM" id="MobiDB-lite"/>
    </source>
</evidence>
<evidence type="ECO:0000313" key="5">
    <source>
        <dbReference type="Proteomes" id="UP000055045"/>
    </source>
</evidence>
<dbReference type="SMART" id="SM00175">
    <property type="entry name" value="RAB"/>
    <property type="match status" value="1"/>
</dbReference>
<dbReference type="STRING" id="48697.A0A101MQC5"/>
<keyword evidence="5" id="KW-1185">Reference proteome</keyword>
<dbReference type="SMART" id="SM00174">
    <property type="entry name" value="RHO"/>
    <property type="match status" value="1"/>
</dbReference>
<dbReference type="GO" id="GO:0005525">
    <property type="term" value="F:GTP binding"/>
    <property type="evidence" value="ECO:0007669"/>
    <property type="project" value="UniProtKB-KW"/>
</dbReference>
<dbReference type="SUPFAM" id="SSF52540">
    <property type="entry name" value="P-loop containing nucleoside triphosphate hydrolases"/>
    <property type="match status" value="1"/>
</dbReference>
<dbReference type="FunFam" id="3.40.50.300:FF:001447">
    <property type="entry name" value="Ras-related protein Rab-1B"/>
    <property type="match status" value="1"/>
</dbReference>
<feature type="region of interest" description="Disordered" evidence="3">
    <location>
        <begin position="182"/>
        <end position="202"/>
    </location>
</feature>
<dbReference type="OrthoDB" id="5976022at2759"/>
<dbReference type="EMBL" id="LLXE01000041">
    <property type="protein sequence ID" value="KUM64759.1"/>
    <property type="molecule type" value="Genomic_DNA"/>
</dbReference>
<evidence type="ECO:0000256" key="2">
    <source>
        <dbReference type="ARBA" id="ARBA00023134"/>
    </source>
</evidence>
<dbReference type="SMART" id="SM00173">
    <property type="entry name" value="RAS"/>
    <property type="match status" value="1"/>
</dbReference>
<dbReference type="InterPro" id="IPR001806">
    <property type="entry name" value="Small_GTPase"/>
</dbReference>